<gene>
    <name evidence="1" type="ORF">I4I82_18035</name>
</gene>
<dbReference type="Proteomes" id="UP000694300">
    <property type="component" value="Unassembled WGS sequence"/>
</dbReference>
<protein>
    <submittedName>
        <fullName evidence="1">Uncharacterized protein</fullName>
    </submittedName>
</protein>
<name>A0ABS6UBE5_9PSEU</name>
<organism evidence="1 2">
    <name type="scientific">Pseudonocardia oceani</name>
    <dbReference type="NCBI Taxonomy" id="2792013"/>
    <lineage>
        <taxon>Bacteria</taxon>
        <taxon>Bacillati</taxon>
        <taxon>Actinomycetota</taxon>
        <taxon>Actinomycetes</taxon>
        <taxon>Pseudonocardiales</taxon>
        <taxon>Pseudonocardiaceae</taxon>
        <taxon>Pseudonocardia</taxon>
    </lineage>
</organism>
<evidence type="ECO:0000313" key="1">
    <source>
        <dbReference type="EMBL" id="MBW0129563.1"/>
    </source>
</evidence>
<reference evidence="1 2" key="1">
    <citation type="submission" date="2020-11" db="EMBL/GenBank/DDBJ databases">
        <title>Pseudonocardia abyssalis sp. nov. and Pseudonocardia oceani sp. nov., description and phylogenomic analysis of two novel actinomycetes isolated from the deep Southern Ocean.</title>
        <authorList>
            <person name="Parra J."/>
        </authorList>
    </citation>
    <scope>NUCLEOTIDE SEQUENCE [LARGE SCALE GENOMIC DNA]</scope>
    <source>
        <strain evidence="2">KRD185</strain>
    </source>
</reference>
<sequence>MNHFVHSELIRIHHAELRRVADHHRLVTAARGTARSRRPLAAQLLHWLTEPVPPRRRGALEAEPCPP</sequence>
<comment type="caution">
    <text evidence="1">The sequence shown here is derived from an EMBL/GenBank/DDBJ whole genome shotgun (WGS) entry which is preliminary data.</text>
</comment>
<keyword evidence="2" id="KW-1185">Reference proteome</keyword>
<accession>A0ABS6UBE5</accession>
<evidence type="ECO:0000313" key="2">
    <source>
        <dbReference type="Proteomes" id="UP000694300"/>
    </source>
</evidence>
<dbReference type="RefSeq" id="WP_218595890.1">
    <property type="nucleotide sequence ID" value="NZ_JADQDF010000001.1"/>
</dbReference>
<proteinExistence type="predicted"/>
<dbReference type="EMBL" id="JADQDF010000001">
    <property type="protein sequence ID" value="MBW0129563.1"/>
    <property type="molecule type" value="Genomic_DNA"/>
</dbReference>